<protein>
    <submittedName>
        <fullName evidence="1">Uncharacterized protein</fullName>
    </submittedName>
</protein>
<dbReference type="Proteomes" id="UP000663760">
    <property type="component" value="Chromosome 16"/>
</dbReference>
<sequence length="44" mass="5736">MRWWWWWSWRRCYYLGPCGLPRRRRRTGPPRVRMGLRRAQWSQS</sequence>
<dbReference type="EMBL" id="LR746279">
    <property type="protein sequence ID" value="CAA7409252.1"/>
    <property type="molecule type" value="Genomic_DNA"/>
</dbReference>
<dbReference type="AlphaFoldDB" id="A0A7I8LHD2"/>
<evidence type="ECO:0000313" key="2">
    <source>
        <dbReference type="Proteomes" id="UP000663760"/>
    </source>
</evidence>
<evidence type="ECO:0000313" key="1">
    <source>
        <dbReference type="EMBL" id="CAA7409252.1"/>
    </source>
</evidence>
<gene>
    <name evidence="1" type="ORF">SI8410_16019930</name>
</gene>
<accession>A0A7I8LHD2</accession>
<organism evidence="1 2">
    <name type="scientific">Spirodela intermedia</name>
    <name type="common">Intermediate duckweed</name>
    <dbReference type="NCBI Taxonomy" id="51605"/>
    <lineage>
        <taxon>Eukaryota</taxon>
        <taxon>Viridiplantae</taxon>
        <taxon>Streptophyta</taxon>
        <taxon>Embryophyta</taxon>
        <taxon>Tracheophyta</taxon>
        <taxon>Spermatophyta</taxon>
        <taxon>Magnoliopsida</taxon>
        <taxon>Liliopsida</taxon>
        <taxon>Araceae</taxon>
        <taxon>Lemnoideae</taxon>
        <taxon>Spirodela</taxon>
    </lineage>
</organism>
<name>A0A7I8LHD2_SPIIN</name>
<reference evidence="1" key="1">
    <citation type="submission" date="2020-02" db="EMBL/GenBank/DDBJ databases">
        <authorList>
            <person name="Scholz U."/>
            <person name="Mascher M."/>
            <person name="Fiebig A."/>
        </authorList>
    </citation>
    <scope>NUCLEOTIDE SEQUENCE</scope>
</reference>
<keyword evidence="2" id="KW-1185">Reference proteome</keyword>
<proteinExistence type="predicted"/>